<gene>
    <name evidence="2" type="ORF">EUA07_02695</name>
</gene>
<name>A0A4Q2SJ15_9ACTN</name>
<keyword evidence="3" id="KW-1185">Reference proteome</keyword>
<reference evidence="2 3" key="1">
    <citation type="submission" date="2019-01" db="EMBL/GenBank/DDBJ databases">
        <title>Novel species of Nocardioides.</title>
        <authorList>
            <person name="Liu Q."/>
            <person name="Xin Y.-H."/>
        </authorList>
    </citation>
    <scope>NUCLEOTIDE SEQUENCE [LARGE SCALE GENOMIC DNA]</scope>
    <source>
        <strain evidence="2 3">CGMCC 4.6875</strain>
    </source>
</reference>
<proteinExistence type="predicted"/>
<organism evidence="2 3">
    <name type="scientific">Nocardioides ganghwensis</name>
    <dbReference type="NCBI Taxonomy" id="252230"/>
    <lineage>
        <taxon>Bacteria</taxon>
        <taxon>Bacillati</taxon>
        <taxon>Actinomycetota</taxon>
        <taxon>Actinomycetes</taxon>
        <taxon>Propionibacteriales</taxon>
        <taxon>Nocardioidaceae</taxon>
        <taxon>Nocardioides</taxon>
    </lineage>
</organism>
<dbReference type="AlphaFoldDB" id="A0A4Q2SJ15"/>
<feature type="region of interest" description="Disordered" evidence="1">
    <location>
        <begin position="247"/>
        <end position="277"/>
    </location>
</feature>
<dbReference type="EMBL" id="SDWU01000003">
    <property type="protein sequence ID" value="RYC03868.1"/>
    <property type="molecule type" value="Genomic_DNA"/>
</dbReference>
<evidence type="ECO:0000256" key="1">
    <source>
        <dbReference type="SAM" id="MobiDB-lite"/>
    </source>
</evidence>
<sequence length="277" mass="29344">MSVEQPDAGGVGVDFVVRPDGTVVGDDGASGALAAALPYTGRLARRMGELVDGGDLRVLEAYGGHRLSVGVTWTPAGEGTYRASLRRLEPRVVPTFMVVGAVDTPSAVAHCVDRTMSVDGVRWSSVVTAGSRVIAAAGDRCDLHHLAEVGNRMLAILRSLEDQHATGFMRLHFEQGAVVGASLGRHALVTYAGVTSDDELLAVIDEVRAILADHDLSAVPTEFDPEAADHDPVDEGVQHGVEEVVEPARHASPPLVGARFAGAGQREPRRPRRRFGR</sequence>
<accession>A0A4Q2SJ15</accession>
<dbReference type="RefSeq" id="WP_129453467.1">
    <property type="nucleotide sequence ID" value="NZ_JACXYX010000007.1"/>
</dbReference>
<comment type="caution">
    <text evidence="2">The sequence shown here is derived from an EMBL/GenBank/DDBJ whole genome shotgun (WGS) entry which is preliminary data.</text>
</comment>
<evidence type="ECO:0000313" key="3">
    <source>
        <dbReference type="Proteomes" id="UP000293291"/>
    </source>
</evidence>
<evidence type="ECO:0000313" key="2">
    <source>
        <dbReference type="EMBL" id="RYC03868.1"/>
    </source>
</evidence>
<dbReference type="Proteomes" id="UP000293291">
    <property type="component" value="Unassembled WGS sequence"/>
</dbReference>
<protein>
    <submittedName>
        <fullName evidence="2">Uncharacterized protein</fullName>
    </submittedName>
</protein>
<dbReference type="OrthoDB" id="3774527at2"/>